<dbReference type="STRING" id="1561998.A0A1I7TTP4"/>
<dbReference type="PANTHER" id="PTHR23062:SF3">
    <property type="entry name" value="ANF_RECEPTOR DOMAIN-CONTAINING PROTEIN-RELATED"/>
    <property type="match status" value="1"/>
</dbReference>
<evidence type="ECO:0000313" key="3">
    <source>
        <dbReference type="WBParaSite" id="Csp11.Scaffold629.g11680.t1"/>
    </source>
</evidence>
<dbReference type="InterPro" id="IPR055578">
    <property type="entry name" value="DUF7154"/>
</dbReference>
<protein>
    <submittedName>
        <fullName evidence="3">Glycosyltransferase family 92 protein</fullName>
    </submittedName>
</protein>
<dbReference type="PANTHER" id="PTHR23062">
    <property type="entry name" value="HYPOTHETICAL PROTEIN C.ELEGANS"/>
    <property type="match status" value="1"/>
</dbReference>
<organism evidence="2 3">
    <name type="scientific">Caenorhabditis tropicalis</name>
    <dbReference type="NCBI Taxonomy" id="1561998"/>
    <lineage>
        <taxon>Eukaryota</taxon>
        <taxon>Metazoa</taxon>
        <taxon>Ecdysozoa</taxon>
        <taxon>Nematoda</taxon>
        <taxon>Chromadorea</taxon>
        <taxon>Rhabditida</taxon>
        <taxon>Rhabditina</taxon>
        <taxon>Rhabditomorpha</taxon>
        <taxon>Rhabditoidea</taxon>
        <taxon>Rhabditidae</taxon>
        <taxon>Peloderinae</taxon>
        <taxon>Caenorhabditis</taxon>
    </lineage>
</organism>
<dbReference type="WBParaSite" id="Csp11.Scaffold629.g11680.t1">
    <property type="protein sequence ID" value="Csp11.Scaffold629.g11680.t1"/>
    <property type="gene ID" value="Csp11.Scaffold629.g11680"/>
</dbReference>
<accession>A0A1I7TTP4</accession>
<dbReference type="Proteomes" id="UP000095282">
    <property type="component" value="Unplaced"/>
</dbReference>
<evidence type="ECO:0000259" key="1">
    <source>
        <dbReference type="Pfam" id="PF23673"/>
    </source>
</evidence>
<dbReference type="GO" id="GO:0045087">
    <property type="term" value="P:innate immune response"/>
    <property type="evidence" value="ECO:0007669"/>
    <property type="project" value="TreeGrafter"/>
</dbReference>
<reference evidence="3" key="1">
    <citation type="submission" date="2016-11" db="UniProtKB">
        <authorList>
            <consortium name="WormBaseParasite"/>
        </authorList>
    </citation>
    <scope>IDENTIFICATION</scope>
</reference>
<keyword evidence="2" id="KW-1185">Reference proteome</keyword>
<proteinExistence type="predicted"/>
<evidence type="ECO:0000313" key="2">
    <source>
        <dbReference type="Proteomes" id="UP000095282"/>
    </source>
</evidence>
<dbReference type="AlphaFoldDB" id="A0A1I7TTP4"/>
<feature type="domain" description="DUF7154" evidence="1">
    <location>
        <begin position="115"/>
        <end position="221"/>
    </location>
</feature>
<name>A0A1I7TTP4_9PELO</name>
<dbReference type="Pfam" id="PF23673">
    <property type="entry name" value="DUF7154"/>
    <property type="match status" value="1"/>
</dbReference>
<sequence>MGVSLEYSVIIPSKCFQKFLSNRIAPICGSRIFILLKRFPNENYTSTLIETLQMNHISMDVITSITPSGGLYHQTMYEIATRTNGICAFENDDHFAQTAYYMNKLAVPYTVYSVNIPVSGSGSMSLPPFTRSCTKYCNFYPAMTIQDHGQLDSYRSANLTFKNSPTGSARYLTENSDSLYNSNGTLMTSIFHLDLPLTYNITLDYKYSNNQVQIMQIRIFSDEPIDYWLPYN</sequence>